<feature type="compositionally biased region" description="Polar residues" evidence="1">
    <location>
        <begin position="16"/>
        <end position="37"/>
    </location>
</feature>
<name>A0ABS5MIC5_9BACI</name>
<evidence type="ECO:0000313" key="2">
    <source>
        <dbReference type="EMBL" id="MBS3682094.1"/>
    </source>
</evidence>
<proteinExistence type="predicted"/>
<dbReference type="RefSeq" id="WP_211742633.1">
    <property type="nucleotide sequence ID" value="NZ_JAGXBY010000009.1"/>
</dbReference>
<organism evidence="2 3">
    <name type="scientific">Ornithinibacillus massiliensis</name>
    <dbReference type="NCBI Taxonomy" id="1944633"/>
    <lineage>
        <taxon>Bacteria</taxon>
        <taxon>Bacillati</taxon>
        <taxon>Bacillota</taxon>
        <taxon>Bacilli</taxon>
        <taxon>Bacillales</taxon>
        <taxon>Bacillaceae</taxon>
        <taxon>Ornithinibacillus</taxon>
    </lineage>
</organism>
<feature type="region of interest" description="Disordered" evidence="1">
    <location>
        <begin position="1"/>
        <end position="46"/>
    </location>
</feature>
<comment type="caution">
    <text evidence="2">The sequence shown here is derived from an EMBL/GenBank/DDBJ whole genome shotgun (WGS) entry which is preliminary data.</text>
</comment>
<gene>
    <name evidence="2" type="ORF">KGF86_18025</name>
</gene>
<evidence type="ECO:0000313" key="3">
    <source>
        <dbReference type="Proteomes" id="UP000681870"/>
    </source>
</evidence>
<reference evidence="2 3" key="1">
    <citation type="submission" date="2021-05" db="EMBL/GenBank/DDBJ databases">
        <title>Ornithinibacillus massiliensis sp. nov.</title>
        <authorList>
            <person name="Iwaza R."/>
            <person name="Lagier J.-C."/>
            <person name="Raoult D."/>
        </authorList>
    </citation>
    <scope>NUCLEOTIDE SEQUENCE [LARGE SCALE GENOMIC DNA]</scope>
    <source>
        <strain evidence="2 3">Marseille-P3601</strain>
    </source>
</reference>
<dbReference type="Proteomes" id="UP000681870">
    <property type="component" value="Unassembled WGS sequence"/>
</dbReference>
<keyword evidence="3" id="KW-1185">Reference proteome</keyword>
<dbReference type="EMBL" id="JAGXBY010000009">
    <property type="protein sequence ID" value="MBS3682094.1"/>
    <property type="molecule type" value="Genomic_DNA"/>
</dbReference>
<sequence length="46" mass="5381">MEKQQNKKQCNKNTKSYSNQEKNPALTNLSQVLTSSKYQDKDNEDM</sequence>
<evidence type="ECO:0000256" key="1">
    <source>
        <dbReference type="SAM" id="MobiDB-lite"/>
    </source>
</evidence>
<protein>
    <submittedName>
        <fullName evidence="2">Uncharacterized protein</fullName>
    </submittedName>
</protein>
<accession>A0ABS5MIC5</accession>